<dbReference type="AlphaFoldDB" id="A0A6A4M3T1"/>
<evidence type="ECO:0000313" key="2">
    <source>
        <dbReference type="Proteomes" id="UP000428333"/>
    </source>
</evidence>
<organism evidence="1 2">
    <name type="scientific">Rhododendron williamsianum</name>
    <dbReference type="NCBI Taxonomy" id="262921"/>
    <lineage>
        <taxon>Eukaryota</taxon>
        <taxon>Viridiplantae</taxon>
        <taxon>Streptophyta</taxon>
        <taxon>Embryophyta</taxon>
        <taxon>Tracheophyta</taxon>
        <taxon>Spermatophyta</taxon>
        <taxon>Magnoliopsida</taxon>
        <taxon>eudicotyledons</taxon>
        <taxon>Gunneridae</taxon>
        <taxon>Pentapetalae</taxon>
        <taxon>asterids</taxon>
        <taxon>Ericales</taxon>
        <taxon>Ericaceae</taxon>
        <taxon>Ericoideae</taxon>
        <taxon>Rhodoreae</taxon>
        <taxon>Rhododendron</taxon>
    </lineage>
</organism>
<comment type="caution">
    <text evidence="1">The sequence shown here is derived from an EMBL/GenBank/DDBJ whole genome shotgun (WGS) entry which is preliminary data.</text>
</comment>
<gene>
    <name evidence="1" type="ORF">C3L33_06809</name>
</gene>
<dbReference type="EMBL" id="QEFC01000980">
    <property type="protein sequence ID" value="KAE9461288.1"/>
    <property type="molecule type" value="Genomic_DNA"/>
</dbReference>
<dbReference type="Gene3D" id="2.60.120.330">
    <property type="entry name" value="B-lactam Antibiotic, Isopenicillin N Synthase, Chain"/>
    <property type="match status" value="1"/>
</dbReference>
<evidence type="ECO:0000313" key="1">
    <source>
        <dbReference type="EMBL" id="KAE9461288.1"/>
    </source>
</evidence>
<protein>
    <submittedName>
        <fullName evidence="1">Uncharacterized protein</fullName>
    </submittedName>
</protein>
<sequence length="110" mass="12220">MNTSSPSSKEFSAEIEVNYNREEELKAFDDSKAGVKGLIDAGVAKVPKIFIRPPDELAEEFDRHKSDLQIPIIDVSAIEGSDERAKIVNEVRIASEEGHLDPLYASFRSN</sequence>
<name>A0A6A4M3T1_9ERIC</name>
<accession>A0A6A4M3T1</accession>
<dbReference type="SUPFAM" id="SSF51197">
    <property type="entry name" value="Clavaminate synthase-like"/>
    <property type="match status" value="1"/>
</dbReference>
<dbReference type="Proteomes" id="UP000428333">
    <property type="component" value="Linkage Group LG04"/>
</dbReference>
<keyword evidence="2" id="KW-1185">Reference proteome</keyword>
<dbReference type="InterPro" id="IPR027443">
    <property type="entry name" value="IPNS-like_sf"/>
</dbReference>
<reference evidence="1 2" key="1">
    <citation type="journal article" date="2019" name="Genome Biol. Evol.">
        <title>The Rhododendron genome and chromosomal organization provide insight into shared whole-genome duplications across the heath family (Ericaceae).</title>
        <authorList>
            <person name="Soza V.L."/>
            <person name="Lindsley D."/>
            <person name="Waalkes A."/>
            <person name="Ramage E."/>
            <person name="Patwardhan R.P."/>
            <person name="Burton J.N."/>
            <person name="Adey A."/>
            <person name="Kumar A."/>
            <person name="Qiu R."/>
            <person name="Shendure J."/>
            <person name="Hall B."/>
        </authorList>
    </citation>
    <scope>NUCLEOTIDE SEQUENCE [LARGE SCALE GENOMIC DNA]</scope>
    <source>
        <strain evidence="1">RSF 1966-606</strain>
    </source>
</reference>
<feature type="non-terminal residue" evidence="1">
    <location>
        <position position="1"/>
    </location>
</feature>
<proteinExistence type="predicted"/>
<dbReference type="OrthoDB" id="288590at2759"/>